<keyword evidence="1" id="KW-0067">ATP-binding</keyword>
<keyword evidence="1" id="KW-0119">Carbohydrate metabolism</keyword>
<feature type="binding site" evidence="1">
    <location>
        <begin position="18"/>
        <end position="25"/>
    </location>
    <ligand>
        <name>ATP</name>
        <dbReference type="ChEBI" id="CHEBI:30616"/>
    </ligand>
</feature>
<evidence type="ECO:0000313" key="3">
    <source>
        <dbReference type="Proteomes" id="UP001548189"/>
    </source>
</evidence>
<dbReference type="CDD" id="cd24050">
    <property type="entry name" value="ASKHA_NBD_ANMK"/>
    <property type="match status" value="1"/>
</dbReference>
<comment type="caution">
    <text evidence="2">The sequence shown here is derived from an EMBL/GenBank/DDBJ whole genome shotgun (WGS) entry which is preliminary data.</text>
</comment>
<comment type="catalytic activity">
    <reaction evidence="1">
        <text>1,6-anhydro-N-acetyl-beta-muramate + ATP + H2O = N-acetyl-D-muramate 6-phosphate + ADP + H(+)</text>
        <dbReference type="Rhea" id="RHEA:24952"/>
        <dbReference type="ChEBI" id="CHEBI:15377"/>
        <dbReference type="ChEBI" id="CHEBI:15378"/>
        <dbReference type="ChEBI" id="CHEBI:30616"/>
        <dbReference type="ChEBI" id="CHEBI:58690"/>
        <dbReference type="ChEBI" id="CHEBI:58722"/>
        <dbReference type="ChEBI" id="CHEBI:456216"/>
        <dbReference type="EC" id="2.7.1.170"/>
    </reaction>
</comment>
<keyword evidence="1 2" id="KW-0418">Kinase</keyword>
<name>A0ABV2BYI0_9GAMM</name>
<dbReference type="EMBL" id="JBEVCJ010000032">
    <property type="protein sequence ID" value="MET1256994.1"/>
    <property type="molecule type" value="Genomic_DNA"/>
</dbReference>
<dbReference type="RefSeq" id="WP_353897577.1">
    <property type="nucleotide sequence ID" value="NZ_JBEVCJ010000032.1"/>
</dbReference>
<keyword evidence="1 2" id="KW-0808">Transferase</keyword>
<comment type="pathway">
    <text evidence="1">Amino-sugar metabolism; 1,6-anhydro-N-acetylmuramate degradation.</text>
</comment>
<sequence>MHQQIDSQSERYIGLMCGTSIDGVDVALVDFSTGQPRLVDAYLHPISSSIKSKLRALCSLASRENHLQQAEHRIELLGELDHVMGEVFADSVNEFLLLKNIAKESICAIGSHGQTIRHQPTLQSPFTLQIGDPNIIAYQTGIITVADFRRMDMAAGGQGAPLAPAFHNATMRSSQIDRLILNLGGIANVTWLPKDSAQQVIGFDTGTANTLMDVWYLHNHPQSEQEFDQDSHYARQGRSHPTLLKQLLKDPYFELPPPKSTGREYFSIEWLHQQLKQVGENISAADVQRTLIDFTAISIRWAIEQLALPHYEIYSCGGGTHNHFLIEQIEQQLSQKIKPTDDIGISGDYLEAMTFAWLARQRLNQLPGNLPSVTGALEKKVLGAVYLP</sequence>
<dbReference type="EC" id="2.7.1.170" evidence="1"/>
<comment type="similarity">
    <text evidence="1">Belongs to the anhydro-N-acetylmuramic acid kinase family.</text>
</comment>
<dbReference type="InterPro" id="IPR043129">
    <property type="entry name" value="ATPase_NBD"/>
</dbReference>
<dbReference type="Pfam" id="PF03702">
    <property type="entry name" value="AnmK"/>
    <property type="match status" value="1"/>
</dbReference>
<dbReference type="GO" id="GO:0016301">
    <property type="term" value="F:kinase activity"/>
    <property type="evidence" value="ECO:0007669"/>
    <property type="project" value="UniProtKB-KW"/>
</dbReference>
<keyword evidence="1" id="KW-0547">Nucleotide-binding</keyword>
<protein>
    <recommendedName>
        <fullName evidence="1">Anhydro-N-acetylmuramic acid kinase</fullName>
        <ecNumber evidence="1">2.7.1.170</ecNumber>
    </recommendedName>
    <alternativeName>
        <fullName evidence="1">AnhMurNAc kinase</fullName>
    </alternativeName>
</protein>
<dbReference type="Gene3D" id="3.30.420.40">
    <property type="match status" value="2"/>
</dbReference>
<dbReference type="PANTHER" id="PTHR30605">
    <property type="entry name" value="ANHYDRO-N-ACETYLMURAMIC ACID KINASE"/>
    <property type="match status" value="1"/>
</dbReference>
<dbReference type="PANTHER" id="PTHR30605:SF0">
    <property type="entry name" value="ANHYDRO-N-ACETYLMURAMIC ACID KINASE"/>
    <property type="match status" value="1"/>
</dbReference>
<dbReference type="SUPFAM" id="SSF53067">
    <property type="entry name" value="Actin-like ATPase domain"/>
    <property type="match status" value="1"/>
</dbReference>
<dbReference type="NCBIfam" id="NF007139">
    <property type="entry name" value="PRK09585.1-3"/>
    <property type="match status" value="1"/>
</dbReference>
<comment type="pathway">
    <text evidence="1">Cell wall biogenesis; peptidoglycan recycling.</text>
</comment>
<organism evidence="2 3">
    <name type="scientific">Aliikangiella maris</name>
    <dbReference type="NCBI Taxonomy" id="3162458"/>
    <lineage>
        <taxon>Bacteria</taxon>
        <taxon>Pseudomonadati</taxon>
        <taxon>Pseudomonadota</taxon>
        <taxon>Gammaproteobacteria</taxon>
        <taxon>Oceanospirillales</taxon>
        <taxon>Pleioneaceae</taxon>
        <taxon>Aliikangiella</taxon>
    </lineage>
</organism>
<evidence type="ECO:0000256" key="1">
    <source>
        <dbReference type="HAMAP-Rule" id="MF_01270"/>
    </source>
</evidence>
<comment type="function">
    <text evidence="1">Catalyzes the specific phosphorylation of 1,6-anhydro-N-acetylmuramic acid (anhMurNAc) with the simultaneous cleavage of the 1,6-anhydro ring, generating MurNAc-6-P. Is required for the utilization of anhMurNAc either imported from the medium or derived from its own cell wall murein, and thus plays a role in cell wall recycling.</text>
</comment>
<dbReference type="Proteomes" id="UP001548189">
    <property type="component" value="Unassembled WGS sequence"/>
</dbReference>
<reference evidence="2 3" key="1">
    <citation type="submission" date="2024-06" db="EMBL/GenBank/DDBJ databases">
        <authorList>
            <person name="Li F."/>
        </authorList>
    </citation>
    <scope>NUCLEOTIDE SEQUENCE [LARGE SCALE GENOMIC DNA]</scope>
    <source>
        <strain evidence="2 3">GXAS 311</strain>
    </source>
</reference>
<dbReference type="HAMAP" id="MF_01270">
    <property type="entry name" value="AnhMurNAc_kinase"/>
    <property type="match status" value="1"/>
</dbReference>
<evidence type="ECO:0000313" key="2">
    <source>
        <dbReference type="EMBL" id="MET1256994.1"/>
    </source>
</evidence>
<gene>
    <name evidence="1" type="primary">anmK</name>
    <name evidence="2" type="ORF">ABVT43_17760</name>
</gene>
<dbReference type="InterPro" id="IPR005338">
    <property type="entry name" value="Anhydro_N_Ac-Mur_kinase"/>
</dbReference>
<keyword evidence="3" id="KW-1185">Reference proteome</keyword>
<accession>A0ABV2BYI0</accession>
<proteinExistence type="inferred from homology"/>